<evidence type="ECO:0000313" key="11">
    <source>
        <dbReference type="EMBL" id="MBI2678274.1"/>
    </source>
</evidence>
<accession>A0A932A7S1</accession>
<dbReference type="PROSITE" id="PS50011">
    <property type="entry name" value="PROTEIN_KINASE_DOM"/>
    <property type="match status" value="1"/>
</dbReference>
<evidence type="ECO:0000256" key="5">
    <source>
        <dbReference type="ARBA" id="ARBA00022777"/>
    </source>
</evidence>
<dbReference type="Pfam" id="PF07676">
    <property type="entry name" value="PD40"/>
    <property type="match status" value="1"/>
</dbReference>
<evidence type="ECO:0000256" key="6">
    <source>
        <dbReference type="ARBA" id="ARBA00022840"/>
    </source>
</evidence>
<proteinExistence type="predicted"/>
<dbReference type="Pfam" id="PF00069">
    <property type="entry name" value="Pkinase"/>
    <property type="match status" value="1"/>
</dbReference>
<dbReference type="PROSITE" id="PS00108">
    <property type="entry name" value="PROTEIN_KINASE_ST"/>
    <property type="match status" value="1"/>
</dbReference>
<reference evidence="11" key="1">
    <citation type="submission" date="2020-07" db="EMBL/GenBank/DDBJ databases">
        <title>Huge and variable diversity of episymbiotic CPR bacteria and DPANN archaea in groundwater ecosystems.</title>
        <authorList>
            <person name="He C.Y."/>
            <person name="Keren R."/>
            <person name="Whittaker M."/>
            <person name="Farag I.F."/>
            <person name="Doudna J."/>
            <person name="Cate J.H.D."/>
            <person name="Banfield J.F."/>
        </authorList>
    </citation>
    <scope>NUCLEOTIDE SEQUENCE</scope>
    <source>
        <strain evidence="11">NC_groundwater_580_Pr5_B-0.1um_64_19</strain>
    </source>
</reference>
<feature type="domain" description="Protein kinase" evidence="10">
    <location>
        <begin position="12"/>
        <end position="287"/>
    </location>
</feature>
<dbReference type="PANTHER" id="PTHR43289">
    <property type="entry name" value="MITOGEN-ACTIVATED PROTEIN KINASE KINASE KINASE 20-RELATED"/>
    <property type="match status" value="1"/>
</dbReference>
<keyword evidence="5 11" id="KW-0418">Kinase</keyword>
<dbReference type="Proteomes" id="UP000779809">
    <property type="component" value="Unassembled WGS sequence"/>
</dbReference>
<dbReference type="SUPFAM" id="SSF69304">
    <property type="entry name" value="Tricorn protease N-terminal domain"/>
    <property type="match status" value="1"/>
</dbReference>
<keyword evidence="9" id="KW-1133">Transmembrane helix</keyword>
<dbReference type="FunFam" id="3.30.200.20:FF:000035">
    <property type="entry name" value="Serine/threonine protein kinase Stk1"/>
    <property type="match status" value="1"/>
</dbReference>
<dbReference type="FunFam" id="1.10.510.10:FF:000021">
    <property type="entry name" value="Serine/threonine protein kinase"/>
    <property type="match status" value="1"/>
</dbReference>
<comment type="catalytic activity">
    <reaction evidence="7">
        <text>L-threonyl-[protein] + ATP = O-phospho-L-threonyl-[protein] + ADP + H(+)</text>
        <dbReference type="Rhea" id="RHEA:46608"/>
        <dbReference type="Rhea" id="RHEA-COMP:11060"/>
        <dbReference type="Rhea" id="RHEA-COMP:11605"/>
        <dbReference type="ChEBI" id="CHEBI:15378"/>
        <dbReference type="ChEBI" id="CHEBI:30013"/>
        <dbReference type="ChEBI" id="CHEBI:30616"/>
        <dbReference type="ChEBI" id="CHEBI:61977"/>
        <dbReference type="ChEBI" id="CHEBI:456216"/>
        <dbReference type="EC" id="2.7.11.1"/>
    </reaction>
</comment>
<keyword evidence="4" id="KW-0547">Nucleotide-binding</keyword>
<dbReference type="Gene3D" id="3.30.200.20">
    <property type="entry name" value="Phosphorylase Kinase, domain 1"/>
    <property type="match status" value="1"/>
</dbReference>
<comment type="catalytic activity">
    <reaction evidence="8">
        <text>L-seryl-[protein] + ATP = O-phospho-L-seryl-[protein] + ADP + H(+)</text>
        <dbReference type="Rhea" id="RHEA:17989"/>
        <dbReference type="Rhea" id="RHEA-COMP:9863"/>
        <dbReference type="Rhea" id="RHEA-COMP:11604"/>
        <dbReference type="ChEBI" id="CHEBI:15378"/>
        <dbReference type="ChEBI" id="CHEBI:29999"/>
        <dbReference type="ChEBI" id="CHEBI:30616"/>
        <dbReference type="ChEBI" id="CHEBI:83421"/>
        <dbReference type="ChEBI" id="CHEBI:456216"/>
        <dbReference type="EC" id="2.7.11.1"/>
    </reaction>
</comment>
<dbReference type="AlphaFoldDB" id="A0A932A7S1"/>
<dbReference type="InterPro" id="IPR000719">
    <property type="entry name" value="Prot_kinase_dom"/>
</dbReference>
<keyword evidence="6" id="KW-0067">ATP-binding</keyword>
<dbReference type="SUPFAM" id="SSF56112">
    <property type="entry name" value="Protein kinase-like (PK-like)"/>
    <property type="match status" value="1"/>
</dbReference>
<comment type="caution">
    <text evidence="11">The sequence shown here is derived from an EMBL/GenBank/DDBJ whole genome shotgun (WGS) entry which is preliminary data.</text>
</comment>
<evidence type="ECO:0000256" key="4">
    <source>
        <dbReference type="ARBA" id="ARBA00022741"/>
    </source>
</evidence>
<dbReference type="GO" id="GO:0005524">
    <property type="term" value="F:ATP binding"/>
    <property type="evidence" value="ECO:0007669"/>
    <property type="project" value="UniProtKB-KW"/>
</dbReference>
<dbReference type="CDD" id="cd14014">
    <property type="entry name" value="STKc_PknB_like"/>
    <property type="match status" value="1"/>
</dbReference>
<dbReference type="GO" id="GO:0004674">
    <property type="term" value="F:protein serine/threonine kinase activity"/>
    <property type="evidence" value="ECO:0007669"/>
    <property type="project" value="UniProtKB-KW"/>
</dbReference>
<name>A0A932A7S1_9BACT</name>
<dbReference type="SUPFAM" id="SSF82171">
    <property type="entry name" value="DPP6 N-terminal domain-like"/>
    <property type="match status" value="1"/>
</dbReference>
<protein>
    <recommendedName>
        <fullName evidence="1">non-specific serine/threonine protein kinase</fullName>
        <ecNumber evidence="1">2.7.11.1</ecNumber>
    </recommendedName>
</protein>
<dbReference type="InterPro" id="IPR008271">
    <property type="entry name" value="Ser/Thr_kinase_AS"/>
</dbReference>
<evidence type="ECO:0000256" key="7">
    <source>
        <dbReference type="ARBA" id="ARBA00047899"/>
    </source>
</evidence>
<evidence type="ECO:0000259" key="10">
    <source>
        <dbReference type="PROSITE" id="PS50011"/>
    </source>
</evidence>
<dbReference type="SMART" id="SM00220">
    <property type="entry name" value="S_TKc"/>
    <property type="match status" value="1"/>
</dbReference>
<sequence length="885" mass="94592">MPITAGTKLGPYEIVSAAGAGGMGEVYKARDTRLDRTVAIKVLPQHLATDAALRERFEREAKAVSSLQHPHICVLHDVGEQDGVDYLVMEYLEGETLADRLLKGPLPAEQTLRYAAEVADGLDRAHRAGIVHRDLKPANIMLTKAGAKILDFGLAKGQASAMGASAMTAMVTGTQNQSKPLTAEGSIVGTFQYMAPETLEGGETDARSDIFSFGAVVYEMVTGRRAFSGKTQASVIAAVLASEPPPISSLVPMTPPALDRVVRTCMAKDPDERFQSAHDVLLQLRWITDAGSQAGVPAPVVAKRQLRKRLLLVVAGLGWAAALGAAVLAVMLSGHLKLKQRPLAAEISSPAGMDFAGALLGAPAISPDETKLAFVAGDAQGPRLWIRDLASGQTVALAGTDGAMFVFWSPDSRAVAFFSGGKLKKMDAAGGPVQILCDAPEGRGGSWSANGIIFTPNILESLYRVPEGGGTPEKITTAKPGWTHRNPYFLPDGERFLFIGRDAAGTSAGSLYAGSLKGGEPTLVLEHASNAQYSGGYLLYLKDGNLVAQGFDLSRLKVRGSPIAVAEKVDYWNARDLAYFAASAGGMLLYRKSVSTSTQATWMDRNGREQGKVGEPGLYLDPQLSVDGSKLALLKVDQTSQNEDVWVVDLKRNNMSRATFAEAANLRYALSPDGNLVAVNTNTSGSHGQIWMQPISGAGTQQALVDSPVWIATTDWSRDGRYLFGQVQENKTREDVFFLDLKGDRKLTKFLQSPASEQSARLSPNGKWLAYQSDESGRMEVYVAAFPGPGSRGQISNGGGTFPQWSHDGKELYFTSGTKLMAAPIPDPASFQFGTPQPLPMPDDLQTYAPGPTADRFLVLKPAGKPEASPVRLVLNWTEALESKK</sequence>
<dbReference type="EC" id="2.7.11.1" evidence="1"/>
<keyword evidence="2" id="KW-0723">Serine/threonine-protein kinase</keyword>
<dbReference type="Gene3D" id="2.120.10.30">
    <property type="entry name" value="TolB, C-terminal domain"/>
    <property type="match status" value="2"/>
</dbReference>
<dbReference type="InterPro" id="IPR011659">
    <property type="entry name" value="WD40"/>
</dbReference>
<evidence type="ECO:0000256" key="2">
    <source>
        <dbReference type="ARBA" id="ARBA00022527"/>
    </source>
</evidence>
<evidence type="ECO:0000256" key="8">
    <source>
        <dbReference type="ARBA" id="ARBA00048679"/>
    </source>
</evidence>
<feature type="transmembrane region" description="Helical" evidence="9">
    <location>
        <begin position="310"/>
        <end position="332"/>
    </location>
</feature>
<gene>
    <name evidence="11" type="ORF">HYX28_05795</name>
</gene>
<dbReference type="EMBL" id="JACPNR010000006">
    <property type="protein sequence ID" value="MBI2678274.1"/>
    <property type="molecule type" value="Genomic_DNA"/>
</dbReference>
<dbReference type="PANTHER" id="PTHR43289:SF6">
    <property type="entry name" value="SERINE_THREONINE-PROTEIN KINASE NEKL-3"/>
    <property type="match status" value="1"/>
</dbReference>
<dbReference type="InterPro" id="IPR011042">
    <property type="entry name" value="6-blade_b-propeller_TolB-like"/>
</dbReference>
<keyword evidence="9" id="KW-0472">Membrane</keyword>
<evidence type="ECO:0000256" key="3">
    <source>
        <dbReference type="ARBA" id="ARBA00022679"/>
    </source>
</evidence>
<evidence type="ECO:0000313" key="12">
    <source>
        <dbReference type="Proteomes" id="UP000779809"/>
    </source>
</evidence>
<dbReference type="Gene3D" id="2.120.10.60">
    <property type="entry name" value="Tricorn protease N-terminal domain"/>
    <property type="match status" value="1"/>
</dbReference>
<evidence type="ECO:0000256" key="1">
    <source>
        <dbReference type="ARBA" id="ARBA00012513"/>
    </source>
</evidence>
<evidence type="ECO:0000256" key="9">
    <source>
        <dbReference type="SAM" id="Phobius"/>
    </source>
</evidence>
<keyword evidence="9" id="KW-0812">Transmembrane</keyword>
<dbReference type="Gene3D" id="1.10.510.10">
    <property type="entry name" value="Transferase(Phosphotransferase) domain 1"/>
    <property type="match status" value="1"/>
</dbReference>
<organism evidence="11 12">
    <name type="scientific">Candidatus Korobacter versatilis</name>
    <dbReference type="NCBI Taxonomy" id="658062"/>
    <lineage>
        <taxon>Bacteria</taxon>
        <taxon>Pseudomonadati</taxon>
        <taxon>Acidobacteriota</taxon>
        <taxon>Terriglobia</taxon>
        <taxon>Terriglobales</taxon>
        <taxon>Candidatus Korobacteraceae</taxon>
        <taxon>Candidatus Korobacter</taxon>
    </lineage>
</organism>
<dbReference type="InterPro" id="IPR011009">
    <property type="entry name" value="Kinase-like_dom_sf"/>
</dbReference>
<keyword evidence="3" id="KW-0808">Transferase</keyword>